<sequence>MYYLGVRDDFSAAHILKGYDGKCSRLHGHNWKIEAVFRGEELNSIDISEDFKNLKNALKFVLEEFDHNYLNEIEYFETSNPSAENISRILNELLQEKIEEEGYKVEVYEVKVWESDRAWV</sequence>
<dbReference type="InterPro" id="IPR038418">
    <property type="entry name" value="6-PTP_synth/QueD_sf"/>
</dbReference>
<comment type="cofactor">
    <cofactor evidence="11">
        <name>Zn(2+)</name>
        <dbReference type="ChEBI" id="CHEBI:29105"/>
    </cofactor>
    <text evidence="11">Binds 1 zinc ion per subunit.</text>
</comment>
<evidence type="ECO:0000313" key="12">
    <source>
        <dbReference type="EMBL" id="PLX16556.1"/>
    </source>
</evidence>
<feature type="active site" description="Charge relay system" evidence="10">
    <location>
        <position position="114"/>
    </location>
</feature>
<evidence type="ECO:0000256" key="6">
    <source>
        <dbReference type="ARBA" id="ARBA00022833"/>
    </source>
</evidence>
<dbReference type="UniPathway" id="UPA00391"/>
<gene>
    <name evidence="12" type="ORF">C0601_09985</name>
</gene>
<proteinExistence type="inferred from homology"/>
<comment type="catalytic activity">
    <reaction evidence="9">
        <text>7,8-dihydroneopterin 3'-triphosphate + H2O = 6-carboxy-5,6,7,8-tetrahydropterin + triphosphate + acetaldehyde + 2 H(+)</text>
        <dbReference type="Rhea" id="RHEA:27966"/>
        <dbReference type="ChEBI" id="CHEBI:15343"/>
        <dbReference type="ChEBI" id="CHEBI:15377"/>
        <dbReference type="ChEBI" id="CHEBI:15378"/>
        <dbReference type="ChEBI" id="CHEBI:18036"/>
        <dbReference type="ChEBI" id="CHEBI:58462"/>
        <dbReference type="ChEBI" id="CHEBI:61032"/>
        <dbReference type="EC" id="4.1.2.50"/>
    </reaction>
</comment>
<comment type="pathway">
    <text evidence="1">Purine metabolism; 7-cyano-7-deazaguanine biosynthesis.</text>
</comment>
<feature type="binding site" evidence="11">
    <location>
        <position position="14"/>
    </location>
    <ligand>
        <name>Zn(2+)</name>
        <dbReference type="ChEBI" id="CHEBI:29105"/>
    </ligand>
</feature>
<evidence type="ECO:0000256" key="10">
    <source>
        <dbReference type="PIRSR" id="PIRSR006113-1"/>
    </source>
</evidence>
<protein>
    <recommendedName>
        <fullName evidence="4">6-carboxy-5,6,7,8-tetrahydropterin synthase</fullName>
        <ecNumber evidence="3">4.1.2.50</ecNumber>
    </recommendedName>
    <alternativeName>
        <fullName evidence="8">Queuosine biosynthesis protein QueD</fullName>
    </alternativeName>
</protein>
<dbReference type="Pfam" id="PF01242">
    <property type="entry name" value="PTPS"/>
    <property type="match status" value="1"/>
</dbReference>
<evidence type="ECO:0000256" key="2">
    <source>
        <dbReference type="ARBA" id="ARBA00008900"/>
    </source>
</evidence>
<evidence type="ECO:0000256" key="9">
    <source>
        <dbReference type="ARBA" id="ARBA00048807"/>
    </source>
</evidence>
<feature type="active site" description="Proton acceptor" evidence="10">
    <location>
        <position position="23"/>
    </location>
</feature>
<dbReference type="EMBL" id="PKTG01000111">
    <property type="protein sequence ID" value="PLX16556.1"/>
    <property type="molecule type" value="Genomic_DNA"/>
</dbReference>
<evidence type="ECO:0000313" key="13">
    <source>
        <dbReference type="Proteomes" id="UP000234857"/>
    </source>
</evidence>
<dbReference type="EC" id="4.1.2.50" evidence="3"/>
<dbReference type="GO" id="GO:0070497">
    <property type="term" value="F:6-carboxytetrahydropterin synthase activity"/>
    <property type="evidence" value="ECO:0007669"/>
    <property type="project" value="UniProtKB-EC"/>
</dbReference>
<dbReference type="AlphaFoldDB" id="A0A2N5ZD13"/>
<evidence type="ECO:0000256" key="7">
    <source>
        <dbReference type="ARBA" id="ARBA00023239"/>
    </source>
</evidence>
<feature type="active site" description="Charge relay system" evidence="10">
    <location>
        <position position="67"/>
    </location>
</feature>
<dbReference type="PANTHER" id="PTHR12589">
    <property type="entry name" value="PYRUVOYL TETRAHYDROBIOPTERIN SYNTHASE"/>
    <property type="match status" value="1"/>
</dbReference>
<evidence type="ECO:0000256" key="11">
    <source>
        <dbReference type="PIRSR" id="PIRSR006113-2"/>
    </source>
</evidence>
<dbReference type="Gene3D" id="3.30.479.10">
    <property type="entry name" value="6-pyruvoyl tetrahydropterin synthase/QueD"/>
    <property type="match status" value="1"/>
</dbReference>
<feature type="binding site" evidence="11">
    <location>
        <position position="29"/>
    </location>
    <ligand>
        <name>Zn(2+)</name>
        <dbReference type="ChEBI" id="CHEBI:29105"/>
    </ligand>
</feature>
<evidence type="ECO:0000256" key="8">
    <source>
        <dbReference type="ARBA" id="ARBA00031449"/>
    </source>
</evidence>
<evidence type="ECO:0000256" key="5">
    <source>
        <dbReference type="ARBA" id="ARBA00022723"/>
    </source>
</evidence>
<comment type="caution">
    <text evidence="12">The sequence shown here is derived from an EMBL/GenBank/DDBJ whole genome shotgun (WGS) entry which is preliminary data.</text>
</comment>
<feature type="binding site" evidence="11">
    <location>
        <position position="27"/>
    </location>
    <ligand>
        <name>Zn(2+)</name>
        <dbReference type="ChEBI" id="CHEBI:29105"/>
    </ligand>
</feature>
<evidence type="ECO:0000256" key="3">
    <source>
        <dbReference type="ARBA" id="ARBA00012982"/>
    </source>
</evidence>
<keyword evidence="7" id="KW-0456">Lyase</keyword>
<dbReference type="PANTHER" id="PTHR12589:SF7">
    <property type="entry name" value="6-PYRUVOYL TETRAHYDROBIOPTERIN SYNTHASE"/>
    <property type="match status" value="1"/>
</dbReference>
<feature type="non-terminal residue" evidence="12">
    <location>
        <position position="120"/>
    </location>
</feature>
<name>A0A2N5ZD13_MUIH1</name>
<organism evidence="12 13">
    <name type="scientific">Muiribacterium halophilum</name>
    <dbReference type="NCBI Taxonomy" id="2053465"/>
    <lineage>
        <taxon>Bacteria</taxon>
        <taxon>Candidatus Muiribacteriota</taxon>
        <taxon>Candidatus Muiribacteriia</taxon>
        <taxon>Candidatus Muiribacteriales</taxon>
        <taxon>Candidatus Muiribacteriaceae</taxon>
        <taxon>Candidatus Muiribacterium</taxon>
    </lineage>
</organism>
<dbReference type="SUPFAM" id="SSF55620">
    <property type="entry name" value="Tetrahydrobiopterin biosynthesis enzymes-like"/>
    <property type="match status" value="1"/>
</dbReference>
<reference evidence="12 13" key="1">
    <citation type="submission" date="2017-11" db="EMBL/GenBank/DDBJ databases">
        <title>Genome-resolved metagenomics identifies genetic mobility, metabolic interactions, and unexpected diversity in perchlorate-reducing communities.</title>
        <authorList>
            <person name="Barnum T.P."/>
            <person name="Figueroa I.A."/>
            <person name="Carlstrom C.I."/>
            <person name="Lucas L.N."/>
            <person name="Engelbrektson A.L."/>
            <person name="Coates J.D."/>
        </authorList>
    </citation>
    <scope>NUCLEOTIDE SEQUENCE [LARGE SCALE GENOMIC DNA]</scope>
    <source>
        <strain evidence="12">BM706</strain>
    </source>
</reference>
<dbReference type="InterPro" id="IPR007115">
    <property type="entry name" value="6-PTP_synth/QueD"/>
</dbReference>
<evidence type="ECO:0000256" key="4">
    <source>
        <dbReference type="ARBA" id="ARBA00018141"/>
    </source>
</evidence>
<evidence type="ECO:0000256" key="1">
    <source>
        <dbReference type="ARBA" id="ARBA00005061"/>
    </source>
</evidence>
<accession>A0A2N5ZD13</accession>
<comment type="similarity">
    <text evidence="2">Belongs to the PTPS family. QueD subfamily.</text>
</comment>
<keyword evidence="6 11" id="KW-0862">Zinc</keyword>
<dbReference type="PIRSF" id="PIRSF006113">
    <property type="entry name" value="PTP_synth"/>
    <property type="match status" value="1"/>
</dbReference>
<dbReference type="Proteomes" id="UP000234857">
    <property type="component" value="Unassembled WGS sequence"/>
</dbReference>
<dbReference type="GO" id="GO:0046872">
    <property type="term" value="F:metal ion binding"/>
    <property type="evidence" value="ECO:0007669"/>
    <property type="project" value="UniProtKB-KW"/>
</dbReference>
<keyword evidence="5 11" id="KW-0479">Metal-binding</keyword>